<feature type="region of interest" description="Disordered" evidence="1">
    <location>
        <begin position="1"/>
        <end position="45"/>
    </location>
</feature>
<dbReference type="VEuPathDB" id="FungiDB:CPAG_04421"/>
<dbReference type="Proteomes" id="UP000054567">
    <property type="component" value="Unassembled WGS sequence"/>
</dbReference>
<proteinExistence type="predicted"/>
<feature type="compositionally biased region" description="Basic and acidic residues" evidence="1">
    <location>
        <begin position="1"/>
        <end position="11"/>
    </location>
</feature>
<dbReference type="AlphaFoldDB" id="A0A0J6FGS0"/>
<reference evidence="3" key="3">
    <citation type="journal article" date="2010" name="Genome Res.">
        <title>Population genomic sequencing of Coccidioides fungi reveals recent hybridization and transposon control.</title>
        <authorList>
            <person name="Neafsey D.E."/>
            <person name="Barker B.M."/>
            <person name="Sharpton T.J."/>
            <person name="Stajich J.E."/>
            <person name="Park D.J."/>
            <person name="Whiston E."/>
            <person name="Hung C.-Y."/>
            <person name="McMahan C."/>
            <person name="White J."/>
            <person name="Sykes S."/>
            <person name="Heiman D."/>
            <person name="Young S."/>
            <person name="Zeng Q."/>
            <person name="Abouelleil A."/>
            <person name="Aftuck L."/>
            <person name="Bessette D."/>
            <person name="Brown A."/>
            <person name="FitzGerald M."/>
            <person name="Lui A."/>
            <person name="Macdonald J.P."/>
            <person name="Priest M."/>
            <person name="Orbach M.J."/>
            <person name="Galgiani J.N."/>
            <person name="Kirkland T.N."/>
            <person name="Cole G.T."/>
            <person name="Birren B.W."/>
            <person name="Henn M.R."/>
            <person name="Taylor J.W."/>
            <person name="Rounsley S.D."/>
        </authorList>
    </citation>
    <scope>NUCLEOTIDE SEQUENCE [LARGE SCALE GENOMIC DNA]</scope>
    <source>
        <strain evidence="3">RMSCC 3488</strain>
    </source>
</reference>
<evidence type="ECO:0000313" key="3">
    <source>
        <dbReference type="Proteomes" id="UP000054567"/>
    </source>
</evidence>
<feature type="compositionally biased region" description="Basic and acidic residues" evidence="1">
    <location>
        <begin position="25"/>
        <end position="42"/>
    </location>
</feature>
<gene>
    <name evidence="2" type="ORF">CPAG_04421</name>
</gene>
<protein>
    <submittedName>
        <fullName evidence="2">Uncharacterized protein</fullName>
    </submittedName>
</protein>
<organism evidence="2 3">
    <name type="scientific">Coccidioides posadasii RMSCC 3488</name>
    <dbReference type="NCBI Taxonomy" id="454284"/>
    <lineage>
        <taxon>Eukaryota</taxon>
        <taxon>Fungi</taxon>
        <taxon>Dikarya</taxon>
        <taxon>Ascomycota</taxon>
        <taxon>Pezizomycotina</taxon>
        <taxon>Eurotiomycetes</taxon>
        <taxon>Eurotiomycetidae</taxon>
        <taxon>Onygenales</taxon>
        <taxon>Onygenaceae</taxon>
        <taxon>Coccidioides</taxon>
    </lineage>
</organism>
<reference evidence="2 3" key="1">
    <citation type="submission" date="2007-06" db="EMBL/GenBank/DDBJ databases">
        <title>The Genome Sequence of Coccidioides posadasii RMSCC_3488.</title>
        <authorList>
            <consortium name="Coccidioides Genome Resources Consortium"/>
            <consortium name="The Broad Institute Genome Sequencing Platform"/>
            <person name="Henn M.R."/>
            <person name="Sykes S."/>
            <person name="Young S."/>
            <person name="Jaffe D."/>
            <person name="Berlin A."/>
            <person name="Alvarez P."/>
            <person name="Butler J."/>
            <person name="Gnerre S."/>
            <person name="Grabherr M."/>
            <person name="Mauceli E."/>
            <person name="Brockman W."/>
            <person name="Kodira C."/>
            <person name="Alvarado L."/>
            <person name="Zeng Q."/>
            <person name="Crawford M."/>
            <person name="Antoine C."/>
            <person name="Devon K."/>
            <person name="Galgiani J."/>
            <person name="Orsborn K."/>
            <person name="Lewis M.L."/>
            <person name="Nusbaum C."/>
            <person name="Galagan J."/>
            <person name="Birren B."/>
        </authorList>
    </citation>
    <scope>NUCLEOTIDE SEQUENCE [LARGE SCALE GENOMIC DNA]</scope>
    <source>
        <strain evidence="2 3">RMSCC 3488</strain>
    </source>
</reference>
<sequence>MNDVTNTREDDGLGENVNNTAVLARSDEESYSKSGNTDESRGQPRRIAMVLEKTVPGGINSIKCDDGLCWRCGGPTRPRTTTQLANVGLLEIFPGRQNPWRCARPHRFCLIAHENTEYGPIDGLVKLEDTTINTGIYSMLLSRLSFVLRSYLRPLAM</sequence>
<name>A0A0J6FGS0_COCPO</name>
<accession>A0A0J6FGS0</accession>
<evidence type="ECO:0000256" key="1">
    <source>
        <dbReference type="SAM" id="MobiDB-lite"/>
    </source>
</evidence>
<dbReference type="EMBL" id="DS268110">
    <property type="protein sequence ID" value="KMM68089.1"/>
    <property type="molecule type" value="Genomic_DNA"/>
</dbReference>
<evidence type="ECO:0000313" key="2">
    <source>
        <dbReference type="EMBL" id="KMM68089.1"/>
    </source>
</evidence>
<reference evidence="3" key="2">
    <citation type="journal article" date="2009" name="Genome Res.">
        <title>Comparative genomic analyses of the human fungal pathogens Coccidioides and their relatives.</title>
        <authorList>
            <person name="Sharpton T.J."/>
            <person name="Stajich J.E."/>
            <person name="Rounsley S.D."/>
            <person name="Gardner M.J."/>
            <person name="Wortman J.R."/>
            <person name="Jordar V.S."/>
            <person name="Maiti R."/>
            <person name="Kodira C.D."/>
            <person name="Neafsey D.E."/>
            <person name="Zeng Q."/>
            <person name="Hung C.-Y."/>
            <person name="McMahan C."/>
            <person name="Muszewska A."/>
            <person name="Grynberg M."/>
            <person name="Mandel M.A."/>
            <person name="Kellner E.M."/>
            <person name="Barker B.M."/>
            <person name="Galgiani J.N."/>
            <person name="Orbach M.J."/>
            <person name="Kirkland T.N."/>
            <person name="Cole G.T."/>
            <person name="Henn M.R."/>
            <person name="Birren B.W."/>
            <person name="Taylor J.W."/>
        </authorList>
    </citation>
    <scope>NUCLEOTIDE SEQUENCE [LARGE SCALE GENOMIC DNA]</scope>
    <source>
        <strain evidence="3">RMSCC 3488</strain>
    </source>
</reference>